<evidence type="ECO:0000256" key="1">
    <source>
        <dbReference type="SAM" id="MobiDB-lite"/>
    </source>
</evidence>
<feature type="region of interest" description="Disordered" evidence="1">
    <location>
        <begin position="1"/>
        <end position="48"/>
    </location>
</feature>
<gene>
    <name evidence="2" type="ORF">J4732_07290</name>
</gene>
<comment type="caution">
    <text evidence="2">The sequence shown here is derived from an EMBL/GenBank/DDBJ whole genome shotgun (WGS) entry which is preliminary data.</text>
</comment>
<proteinExistence type="predicted"/>
<sequence length="62" mass="6842">MPHGTTAAQRQDRHSPCSAGRRRTAGVMRGLNQSWASPSVEEASLRRRRTRVLPDCPTISAI</sequence>
<name>A0A939NQ85_SERMA</name>
<accession>A0A939NQ85</accession>
<evidence type="ECO:0000313" key="2">
    <source>
        <dbReference type="EMBL" id="MBO2006741.1"/>
    </source>
</evidence>
<reference evidence="2" key="1">
    <citation type="submission" date="2021-03" db="EMBL/GenBank/DDBJ databases">
        <title>Molecular epidemiology and mechanisms of colistin and carbapenem resistance in Enterobacteriaceae from clinical isolates, the environment and porcine samples in Pretoria, South Africa.</title>
        <authorList>
            <person name="Bogoshi D."/>
            <person name="Mbelle N.M."/>
            <person name="Naidoo V."/>
            <person name="Osei Sekyere J."/>
        </authorList>
    </citation>
    <scope>NUCLEOTIDE SEQUENCE</scope>
    <source>
        <strain evidence="2">C080</strain>
    </source>
</reference>
<dbReference type="EMBL" id="JAGETR010000041">
    <property type="protein sequence ID" value="MBO2006741.1"/>
    <property type="molecule type" value="Genomic_DNA"/>
</dbReference>
<organism evidence="2">
    <name type="scientific">Serratia marcescens</name>
    <dbReference type="NCBI Taxonomy" id="615"/>
    <lineage>
        <taxon>Bacteria</taxon>
        <taxon>Pseudomonadati</taxon>
        <taxon>Pseudomonadota</taxon>
        <taxon>Gammaproteobacteria</taxon>
        <taxon>Enterobacterales</taxon>
        <taxon>Yersiniaceae</taxon>
        <taxon>Serratia</taxon>
    </lineage>
</organism>
<protein>
    <submittedName>
        <fullName evidence="2">Uncharacterized protein</fullName>
    </submittedName>
</protein>
<dbReference type="AlphaFoldDB" id="A0A939NQ85"/>